<comment type="caution">
    <text evidence="1">The sequence shown here is derived from an EMBL/GenBank/DDBJ whole genome shotgun (WGS) entry which is preliminary data.</text>
</comment>
<dbReference type="EMBL" id="BQNB010013154">
    <property type="protein sequence ID" value="GJT12514.1"/>
    <property type="molecule type" value="Genomic_DNA"/>
</dbReference>
<dbReference type="Proteomes" id="UP001151760">
    <property type="component" value="Unassembled WGS sequence"/>
</dbReference>
<reference evidence="1" key="1">
    <citation type="journal article" date="2022" name="Int. J. Mol. Sci.">
        <title>Draft Genome of Tanacetum Coccineum: Genomic Comparison of Closely Related Tanacetum-Family Plants.</title>
        <authorList>
            <person name="Yamashiro T."/>
            <person name="Shiraishi A."/>
            <person name="Nakayama K."/>
            <person name="Satake H."/>
        </authorList>
    </citation>
    <scope>NUCLEOTIDE SEQUENCE</scope>
</reference>
<organism evidence="1 2">
    <name type="scientific">Tanacetum coccineum</name>
    <dbReference type="NCBI Taxonomy" id="301880"/>
    <lineage>
        <taxon>Eukaryota</taxon>
        <taxon>Viridiplantae</taxon>
        <taxon>Streptophyta</taxon>
        <taxon>Embryophyta</taxon>
        <taxon>Tracheophyta</taxon>
        <taxon>Spermatophyta</taxon>
        <taxon>Magnoliopsida</taxon>
        <taxon>eudicotyledons</taxon>
        <taxon>Gunneridae</taxon>
        <taxon>Pentapetalae</taxon>
        <taxon>asterids</taxon>
        <taxon>campanulids</taxon>
        <taxon>Asterales</taxon>
        <taxon>Asteraceae</taxon>
        <taxon>Asteroideae</taxon>
        <taxon>Anthemideae</taxon>
        <taxon>Anthemidinae</taxon>
        <taxon>Tanacetum</taxon>
    </lineage>
</organism>
<accession>A0ABQ5BE33</accession>
<gene>
    <name evidence="1" type="ORF">Tco_0859556</name>
</gene>
<name>A0ABQ5BE33_9ASTR</name>
<protein>
    <submittedName>
        <fullName evidence="1">Uncharacterized protein</fullName>
    </submittedName>
</protein>
<feature type="non-terminal residue" evidence="1">
    <location>
        <position position="126"/>
    </location>
</feature>
<evidence type="ECO:0000313" key="2">
    <source>
        <dbReference type="Proteomes" id="UP001151760"/>
    </source>
</evidence>
<reference evidence="1" key="2">
    <citation type="submission" date="2022-01" db="EMBL/GenBank/DDBJ databases">
        <authorList>
            <person name="Yamashiro T."/>
            <person name="Shiraishi A."/>
            <person name="Satake H."/>
            <person name="Nakayama K."/>
        </authorList>
    </citation>
    <scope>NUCLEOTIDE SEQUENCE</scope>
</reference>
<evidence type="ECO:0000313" key="1">
    <source>
        <dbReference type="EMBL" id="GJT12514.1"/>
    </source>
</evidence>
<proteinExistence type="predicted"/>
<keyword evidence="2" id="KW-1185">Reference proteome</keyword>
<sequence length="126" mass="14785">MKINNQDSSYFHNDAPITRQSVHPGNSHDVMFWNDVWLECGVRLKDKYPRFSALETNQDCLETVRWKYHNGSWVGDWNGSHDRWKWSLAPNGHFSVNHLSKLVDDKVLDGFSLSHNHIWNNLVPIK</sequence>